<comment type="caution">
    <text evidence="1">The sequence shown here is derived from an EMBL/GenBank/DDBJ whole genome shotgun (WGS) entry which is preliminary data.</text>
</comment>
<evidence type="ECO:0000313" key="2">
    <source>
        <dbReference type="Proteomes" id="UP000215459"/>
    </source>
</evidence>
<gene>
    <name evidence="1" type="ORF">CHM34_05015</name>
</gene>
<name>A0A235B9Z6_9BACL</name>
<protein>
    <submittedName>
        <fullName evidence="1">Uncharacterized protein</fullName>
    </submittedName>
</protein>
<sequence length="116" mass="13201">MAEETVEIVLDSQTHRLLHQLAEREGADLSRLLLDTALDRSCQGELKRAQCLLEEFAKTLKEVVEESETLSRIAPSEKELFLASVDGSLMAYEKMLPRRVAELRTSHDKERDSETD</sequence>
<dbReference type="EMBL" id="NOWF01000002">
    <property type="protein sequence ID" value="OYD09128.1"/>
    <property type="molecule type" value="Genomic_DNA"/>
</dbReference>
<dbReference type="Proteomes" id="UP000215459">
    <property type="component" value="Unassembled WGS sequence"/>
</dbReference>
<organism evidence="1 2">
    <name type="scientific">Paludifilum halophilum</name>
    <dbReference type="NCBI Taxonomy" id="1642702"/>
    <lineage>
        <taxon>Bacteria</taxon>
        <taxon>Bacillati</taxon>
        <taxon>Bacillota</taxon>
        <taxon>Bacilli</taxon>
        <taxon>Bacillales</taxon>
        <taxon>Thermoactinomycetaceae</taxon>
        <taxon>Paludifilum</taxon>
    </lineage>
</organism>
<proteinExistence type="predicted"/>
<dbReference type="RefSeq" id="WP_094263477.1">
    <property type="nucleotide sequence ID" value="NZ_NOWF01000002.1"/>
</dbReference>
<keyword evidence="2" id="KW-1185">Reference proteome</keyword>
<dbReference type="AlphaFoldDB" id="A0A235B9Z6"/>
<reference evidence="1 2" key="1">
    <citation type="submission" date="2017-07" db="EMBL/GenBank/DDBJ databases">
        <title>The genome sequence of Paludifilum halophilum highlights mechanisms for microbial adaptation to high salt environemnts.</title>
        <authorList>
            <person name="Belbahri L."/>
        </authorList>
    </citation>
    <scope>NUCLEOTIDE SEQUENCE [LARGE SCALE GENOMIC DNA]</scope>
    <source>
        <strain evidence="1 2">DSM 102817</strain>
    </source>
</reference>
<evidence type="ECO:0000313" key="1">
    <source>
        <dbReference type="EMBL" id="OYD09128.1"/>
    </source>
</evidence>
<accession>A0A235B9Z6</accession>